<dbReference type="SUPFAM" id="SSF53098">
    <property type="entry name" value="Ribonuclease H-like"/>
    <property type="match status" value="1"/>
</dbReference>
<name>A0A7X6DQ08_9BACT</name>
<dbReference type="GO" id="GO:0004386">
    <property type="term" value="F:helicase activity"/>
    <property type="evidence" value="ECO:0007669"/>
    <property type="project" value="UniProtKB-KW"/>
</dbReference>
<dbReference type="Pfam" id="PF13482">
    <property type="entry name" value="RNase_H_2"/>
    <property type="match status" value="1"/>
</dbReference>
<evidence type="ECO:0000313" key="3">
    <source>
        <dbReference type="Proteomes" id="UP000534783"/>
    </source>
</evidence>
<keyword evidence="3" id="KW-1185">Reference proteome</keyword>
<keyword evidence="2" id="KW-0378">Hydrolase</keyword>
<sequence>MMNIVYFDLETKKSAEEVGGWENKHRMGFSFGVTYSTRDDRFRGYEEEDIPALISELRSADRIVGYNILGFDYSVLSPYTDVNLSALPTLDLMTYLHPILGFRPKLDSLAAATLKAGKTADGLKAIRWYREGNFASIALYCKEDVRITRDLHLYGCRNGFIYYTNRSNQAARVSVVW</sequence>
<dbReference type="EMBL" id="VTOW01000002">
    <property type="protein sequence ID" value="NKE71119.1"/>
    <property type="molecule type" value="Genomic_DNA"/>
</dbReference>
<accession>A0A7X6DQ08</accession>
<dbReference type="InterPro" id="IPR038720">
    <property type="entry name" value="YprB_RNase_H-like_dom"/>
</dbReference>
<keyword evidence="2" id="KW-0547">Nucleotide-binding</keyword>
<dbReference type="InterPro" id="IPR012337">
    <property type="entry name" value="RNaseH-like_sf"/>
</dbReference>
<comment type="caution">
    <text evidence="2">The sequence shown here is derived from an EMBL/GenBank/DDBJ whole genome shotgun (WGS) entry which is preliminary data.</text>
</comment>
<gene>
    <name evidence="2" type="ORF">MNODULE_10265</name>
</gene>
<evidence type="ECO:0000313" key="2">
    <source>
        <dbReference type="EMBL" id="NKE71119.1"/>
    </source>
</evidence>
<proteinExistence type="predicted"/>
<evidence type="ECO:0000259" key="1">
    <source>
        <dbReference type="Pfam" id="PF13482"/>
    </source>
</evidence>
<keyword evidence="2" id="KW-0067">ATP-binding</keyword>
<dbReference type="Proteomes" id="UP000534783">
    <property type="component" value="Unassembled WGS sequence"/>
</dbReference>
<organism evidence="2 3">
    <name type="scientific">Candidatus Manganitrophus noduliformans</name>
    <dbReference type="NCBI Taxonomy" id="2606439"/>
    <lineage>
        <taxon>Bacteria</taxon>
        <taxon>Pseudomonadati</taxon>
        <taxon>Nitrospirota</taxon>
        <taxon>Nitrospiria</taxon>
        <taxon>Candidatus Troglogloeales</taxon>
        <taxon>Candidatus Manganitrophaceae</taxon>
        <taxon>Candidatus Manganitrophus</taxon>
    </lineage>
</organism>
<dbReference type="AlphaFoldDB" id="A0A7X6DQ08"/>
<reference evidence="2 3" key="1">
    <citation type="journal article" date="2020" name="Nature">
        <title>Bacterial chemolithoautotrophy via manganese oxidation.</title>
        <authorList>
            <person name="Yu H."/>
            <person name="Leadbetter J.R."/>
        </authorList>
    </citation>
    <scope>NUCLEOTIDE SEQUENCE [LARGE SCALE GENOMIC DNA]</scope>
    <source>
        <strain evidence="2 3">Mn-1</strain>
    </source>
</reference>
<keyword evidence="2" id="KW-0347">Helicase</keyword>
<dbReference type="InterPro" id="IPR036397">
    <property type="entry name" value="RNaseH_sf"/>
</dbReference>
<feature type="domain" description="YprB ribonuclease H-like" evidence="1">
    <location>
        <begin position="5"/>
        <end position="151"/>
    </location>
</feature>
<protein>
    <submittedName>
        <fullName evidence="2">Helicase</fullName>
    </submittedName>
</protein>
<dbReference type="Gene3D" id="3.30.420.10">
    <property type="entry name" value="Ribonuclease H-like superfamily/Ribonuclease H"/>
    <property type="match status" value="1"/>
</dbReference>
<dbReference type="GO" id="GO:0003676">
    <property type="term" value="F:nucleic acid binding"/>
    <property type="evidence" value="ECO:0007669"/>
    <property type="project" value="InterPro"/>
</dbReference>